<name>A0A916QXK0_9RHOB</name>
<dbReference type="AlphaFoldDB" id="A0A916QXK0"/>
<protein>
    <recommendedName>
        <fullName evidence="2">CAAX prenyl protease 2/Lysostaphin resistance protein A-like domain-containing protein</fullName>
    </recommendedName>
</protein>
<dbReference type="Pfam" id="PF02517">
    <property type="entry name" value="Rce1-like"/>
    <property type="match status" value="1"/>
</dbReference>
<feature type="transmembrane region" description="Helical" evidence="1">
    <location>
        <begin position="151"/>
        <end position="168"/>
    </location>
</feature>
<dbReference type="GO" id="GO:0004175">
    <property type="term" value="F:endopeptidase activity"/>
    <property type="evidence" value="ECO:0007669"/>
    <property type="project" value="UniProtKB-ARBA"/>
</dbReference>
<dbReference type="PANTHER" id="PTHR36435:SF1">
    <property type="entry name" value="CAAX AMINO TERMINAL PROTEASE FAMILY PROTEIN"/>
    <property type="match status" value="1"/>
</dbReference>
<evidence type="ECO:0000313" key="4">
    <source>
        <dbReference type="Proteomes" id="UP000628017"/>
    </source>
</evidence>
<feature type="transmembrane region" description="Helical" evidence="1">
    <location>
        <begin position="21"/>
        <end position="54"/>
    </location>
</feature>
<sequence>MLPQMNEKFDAFIAPARKHRGGLLFFGAVLFLLLAYTEITFGFVALFSIALSVAQNIALAEAMGTVSAHIAAPETPAAMIGVLLSFVAMLAAVWLTVGLFRGQPITALLGRNGVLRNFLLACAIVAPLQAIAFTLALSGGETVPNLPLSEWLLWMLPALPLLLIQVSAEELVFRGYLLQEFATRFQNRWIWLVLPSIIFGSLHFDPARFGSNSVLIVAATTLFGVIAADVTVRTGNLGAAIGLHLMNNFLAMMLVSMDGTLNGLSLFVTRIHVSDHEAVRQLLLIDIAALLVIYACYLLVMRWQERR</sequence>
<dbReference type="Proteomes" id="UP000628017">
    <property type="component" value="Unassembled WGS sequence"/>
</dbReference>
<evidence type="ECO:0000256" key="1">
    <source>
        <dbReference type="SAM" id="Phobius"/>
    </source>
</evidence>
<feature type="domain" description="CAAX prenyl protease 2/Lysostaphin resistance protein A-like" evidence="2">
    <location>
        <begin position="154"/>
        <end position="250"/>
    </location>
</feature>
<feature type="transmembrane region" description="Helical" evidence="1">
    <location>
        <begin position="281"/>
        <end position="300"/>
    </location>
</feature>
<dbReference type="PANTHER" id="PTHR36435">
    <property type="entry name" value="SLR1288 PROTEIN"/>
    <property type="match status" value="1"/>
</dbReference>
<feature type="transmembrane region" description="Helical" evidence="1">
    <location>
        <begin position="189"/>
        <end position="204"/>
    </location>
</feature>
<feature type="transmembrane region" description="Helical" evidence="1">
    <location>
        <begin position="118"/>
        <end position="139"/>
    </location>
</feature>
<keyword evidence="1" id="KW-0472">Membrane</keyword>
<gene>
    <name evidence="3" type="ORF">GCM10011498_18870</name>
</gene>
<reference evidence="3" key="1">
    <citation type="journal article" date="2014" name="Int. J. Syst. Evol. Microbiol.">
        <title>Complete genome sequence of Corynebacterium casei LMG S-19264T (=DSM 44701T), isolated from a smear-ripened cheese.</title>
        <authorList>
            <consortium name="US DOE Joint Genome Institute (JGI-PGF)"/>
            <person name="Walter F."/>
            <person name="Albersmeier A."/>
            <person name="Kalinowski J."/>
            <person name="Ruckert C."/>
        </authorList>
    </citation>
    <scope>NUCLEOTIDE SEQUENCE</scope>
    <source>
        <strain evidence="3">CGMCC 1.15880</strain>
    </source>
</reference>
<keyword evidence="4" id="KW-1185">Reference proteome</keyword>
<accession>A0A916QXK0</accession>
<keyword evidence="1" id="KW-1133">Transmembrane helix</keyword>
<reference evidence="3" key="2">
    <citation type="submission" date="2020-09" db="EMBL/GenBank/DDBJ databases">
        <authorList>
            <person name="Sun Q."/>
            <person name="Zhou Y."/>
        </authorList>
    </citation>
    <scope>NUCLEOTIDE SEQUENCE</scope>
    <source>
        <strain evidence="3">CGMCC 1.15880</strain>
    </source>
</reference>
<dbReference type="InterPro" id="IPR003675">
    <property type="entry name" value="Rce1/LyrA-like_dom"/>
</dbReference>
<keyword evidence="1" id="KW-0812">Transmembrane</keyword>
<comment type="caution">
    <text evidence="3">The sequence shown here is derived from an EMBL/GenBank/DDBJ whole genome shotgun (WGS) entry which is preliminary data.</text>
</comment>
<dbReference type="InterPro" id="IPR052710">
    <property type="entry name" value="CAAX_protease"/>
</dbReference>
<dbReference type="GO" id="GO:0080120">
    <property type="term" value="P:CAAX-box protein maturation"/>
    <property type="evidence" value="ECO:0007669"/>
    <property type="project" value="UniProtKB-ARBA"/>
</dbReference>
<proteinExistence type="predicted"/>
<evidence type="ECO:0000313" key="3">
    <source>
        <dbReference type="EMBL" id="GGA18419.1"/>
    </source>
</evidence>
<dbReference type="EMBL" id="BMKA01000002">
    <property type="protein sequence ID" value="GGA18419.1"/>
    <property type="molecule type" value="Genomic_DNA"/>
</dbReference>
<organism evidence="3 4">
    <name type="scientific">Neptunicoccus cionae</name>
    <dbReference type="NCBI Taxonomy" id="2035344"/>
    <lineage>
        <taxon>Bacteria</taxon>
        <taxon>Pseudomonadati</taxon>
        <taxon>Pseudomonadota</taxon>
        <taxon>Alphaproteobacteria</taxon>
        <taxon>Rhodobacterales</taxon>
        <taxon>Paracoccaceae</taxon>
        <taxon>Neptunicoccus</taxon>
    </lineage>
</organism>
<evidence type="ECO:0000259" key="2">
    <source>
        <dbReference type="Pfam" id="PF02517"/>
    </source>
</evidence>
<feature type="transmembrane region" description="Helical" evidence="1">
    <location>
        <begin position="77"/>
        <end position="97"/>
    </location>
</feature>
<feature type="transmembrane region" description="Helical" evidence="1">
    <location>
        <begin position="210"/>
        <end position="228"/>
    </location>
</feature>